<keyword evidence="1" id="KW-0863">Zinc-finger</keyword>
<organism evidence="4 5">
    <name type="scientific">Rhododendron simsii</name>
    <name type="common">Sims's rhododendron</name>
    <dbReference type="NCBI Taxonomy" id="118357"/>
    <lineage>
        <taxon>Eukaryota</taxon>
        <taxon>Viridiplantae</taxon>
        <taxon>Streptophyta</taxon>
        <taxon>Embryophyta</taxon>
        <taxon>Tracheophyta</taxon>
        <taxon>Spermatophyta</taxon>
        <taxon>Magnoliopsida</taxon>
        <taxon>eudicotyledons</taxon>
        <taxon>Gunneridae</taxon>
        <taxon>Pentapetalae</taxon>
        <taxon>asterids</taxon>
        <taxon>Ericales</taxon>
        <taxon>Ericaceae</taxon>
        <taxon>Ericoideae</taxon>
        <taxon>Rhodoreae</taxon>
        <taxon>Rhododendron</taxon>
    </lineage>
</organism>
<feature type="region of interest" description="Disordered" evidence="2">
    <location>
        <begin position="357"/>
        <end position="398"/>
    </location>
</feature>
<gene>
    <name evidence="4" type="ORF">RHSIM_Rhsim10G0112300</name>
</gene>
<protein>
    <recommendedName>
        <fullName evidence="3">CCHC-type domain-containing protein</fullName>
    </recommendedName>
</protein>
<evidence type="ECO:0000256" key="1">
    <source>
        <dbReference type="PROSITE-ProRule" id="PRU00047"/>
    </source>
</evidence>
<reference evidence="4" key="1">
    <citation type="submission" date="2019-11" db="EMBL/GenBank/DDBJ databases">
        <authorList>
            <person name="Liu Y."/>
            <person name="Hou J."/>
            <person name="Li T.-Q."/>
            <person name="Guan C.-H."/>
            <person name="Wu X."/>
            <person name="Wu H.-Z."/>
            <person name="Ling F."/>
            <person name="Zhang R."/>
            <person name="Shi X.-G."/>
            <person name="Ren J.-P."/>
            <person name="Chen E.-F."/>
            <person name="Sun J.-M."/>
        </authorList>
    </citation>
    <scope>NUCLEOTIDE SEQUENCE</scope>
    <source>
        <strain evidence="4">Adult_tree_wgs_1</strain>
        <tissue evidence="4">Leaves</tissue>
    </source>
</reference>
<evidence type="ECO:0000313" key="5">
    <source>
        <dbReference type="Proteomes" id="UP000626092"/>
    </source>
</evidence>
<sequence>MTEPETIELDPSFDDSSLKSKFTLVGKILSPKSLNKKGVANVIAKAWRTSEEVTVAAWGDNLYAFGFKAEDDVTKIMSLSPWSIMGCLMILRKWDGQKTLEELDFSFSPFWVQIQGLPLGFLNARSGMKIGETLGEVIAVEDPDGRGKPMRFIRVRVWIDITKPLKKGFFLKRHDDEDAWVNFKYERLSDYCYGCGRVGHNSNDCGDKSAARDNNWPFKDLRAEVSWIDTVQYGDRKPIDLVYPKSRGKLDRNIVAEGGACNSQPEKRVGEQKGQLVRTDVSGENILGEFKADSGAGQMSTEGESMGGMQTKPAGIILTTPLENIPIPRNPFLFGERAADPSAISSNNRPKEKDHLYFVEEPDSPKSLTDSVANGSRTHSPVRNPGDKPPSPNPRDVGLSQIFNRILCLKRKHPGDLDSEISPKKQNLAIEWDGSSSDRVDGVAAASLPLSQNSSSSGRKVFRGAGKNKVAKNPNRCGRKKVEISLSKPDTELVEVNVSQSPDYSDERMQCDVSVKEIPSDGDSELSIIPTRALVAGPKQPRGQW</sequence>
<proteinExistence type="predicted"/>
<dbReference type="InterPro" id="IPR040256">
    <property type="entry name" value="At4g02000-like"/>
</dbReference>
<dbReference type="GO" id="GO:0008270">
    <property type="term" value="F:zinc ion binding"/>
    <property type="evidence" value="ECO:0007669"/>
    <property type="project" value="UniProtKB-KW"/>
</dbReference>
<feature type="compositionally biased region" description="Polar residues" evidence="2">
    <location>
        <begin position="366"/>
        <end position="381"/>
    </location>
</feature>
<dbReference type="EMBL" id="WJXA01000010">
    <property type="protein sequence ID" value="KAF7129233.1"/>
    <property type="molecule type" value="Genomic_DNA"/>
</dbReference>
<dbReference type="PROSITE" id="PS50158">
    <property type="entry name" value="ZF_CCHC"/>
    <property type="match status" value="1"/>
</dbReference>
<dbReference type="GO" id="GO:0003676">
    <property type="term" value="F:nucleic acid binding"/>
    <property type="evidence" value="ECO:0007669"/>
    <property type="project" value="InterPro"/>
</dbReference>
<dbReference type="PANTHER" id="PTHR31286">
    <property type="entry name" value="GLYCINE-RICH CELL WALL STRUCTURAL PROTEIN 1.8-LIKE"/>
    <property type="match status" value="1"/>
</dbReference>
<evidence type="ECO:0000259" key="3">
    <source>
        <dbReference type="PROSITE" id="PS50158"/>
    </source>
</evidence>
<dbReference type="Pfam" id="PF14111">
    <property type="entry name" value="DUF4283"/>
    <property type="match status" value="1"/>
</dbReference>
<dbReference type="InterPro" id="IPR025836">
    <property type="entry name" value="Zn_knuckle_CX2CX4HX4C"/>
</dbReference>
<dbReference type="InterPro" id="IPR025558">
    <property type="entry name" value="DUF4283"/>
</dbReference>
<dbReference type="InterPro" id="IPR001878">
    <property type="entry name" value="Znf_CCHC"/>
</dbReference>
<dbReference type="AlphaFoldDB" id="A0A834GF41"/>
<accession>A0A834GF41</accession>
<evidence type="ECO:0000313" key="4">
    <source>
        <dbReference type="EMBL" id="KAF7129233.1"/>
    </source>
</evidence>
<keyword evidence="1" id="KW-0862">Zinc</keyword>
<comment type="caution">
    <text evidence="4">The sequence shown here is derived from an EMBL/GenBank/DDBJ whole genome shotgun (WGS) entry which is preliminary data.</text>
</comment>
<keyword evidence="1" id="KW-0479">Metal-binding</keyword>
<evidence type="ECO:0000256" key="2">
    <source>
        <dbReference type="SAM" id="MobiDB-lite"/>
    </source>
</evidence>
<dbReference type="OrthoDB" id="978193at2759"/>
<keyword evidence="5" id="KW-1185">Reference proteome</keyword>
<name>A0A834GF41_RHOSS</name>
<dbReference type="PANTHER" id="PTHR31286:SF178">
    <property type="entry name" value="DUF4283 DOMAIN-CONTAINING PROTEIN"/>
    <property type="match status" value="1"/>
</dbReference>
<dbReference type="Proteomes" id="UP000626092">
    <property type="component" value="Unassembled WGS sequence"/>
</dbReference>
<dbReference type="Pfam" id="PF14392">
    <property type="entry name" value="zf-CCHC_4"/>
    <property type="match status" value="1"/>
</dbReference>
<feature type="domain" description="CCHC-type" evidence="3">
    <location>
        <begin position="192"/>
        <end position="205"/>
    </location>
</feature>